<dbReference type="GO" id="GO:0008270">
    <property type="term" value="F:zinc ion binding"/>
    <property type="evidence" value="ECO:0007669"/>
    <property type="project" value="TreeGrafter"/>
</dbReference>
<dbReference type="OrthoDB" id="594893at2"/>
<evidence type="ECO:0000256" key="2">
    <source>
        <dbReference type="ARBA" id="ARBA00022491"/>
    </source>
</evidence>
<dbReference type="Gene3D" id="1.10.10.10">
    <property type="entry name" value="Winged helix-like DNA-binding domain superfamily/Winged helix DNA-binding domain"/>
    <property type="match status" value="1"/>
</dbReference>
<keyword evidence="6" id="KW-0804">Transcription</keyword>
<dbReference type="InterPro" id="IPR002481">
    <property type="entry name" value="FUR"/>
</dbReference>
<evidence type="ECO:0000256" key="3">
    <source>
        <dbReference type="ARBA" id="ARBA00022833"/>
    </source>
</evidence>
<feature type="binding site" evidence="7">
    <location>
        <position position="143"/>
    </location>
    <ligand>
        <name>Zn(2+)</name>
        <dbReference type="ChEBI" id="CHEBI:29105"/>
    </ligand>
</feature>
<proteinExistence type="inferred from homology"/>
<dbReference type="GO" id="GO:1900376">
    <property type="term" value="P:regulation of secondary metabolite biosynthetic process"/>
    <property type="evidence" value="ECO:0007669"/>
    <property type="project" value="TreeGrafter"/>
</dbReference>
<dbReference type="GO" id="GO:0003700">
    <property type="term" value="F:DNA-binding transcription factor activity"/>
    <property type="evidence" value="ECO:0007669"/>
    <property type="project" value="InterPro"/>
</dbReference>
<dbReference type="HOGENOM" id="CLU_096072_4_2_10"/>
<dbReference type="InterPro" id="IPR043135">
    <property type="entry name" value="Fur_C"/>
</dbReference>
<evidence type="ECO:0000256" key="5">
    <source>
        <dbReference type="ARBA" id="ARBA00023125"/>
    </source>
</evidence>
<sequence length="159" mass="17908">MRRKFSSPILERYVAFCLEHGLKITPQRSAIYRVMMESTDHPCTEVVFRRVLAYYPAMSFDTVNRSLLTFAELGLIDIVESVSGVRRYDPNVERHHHLHCIKCGTIVDFCHPDFDAIPAPPAITENFTILGKRVIFSGICSLCAANAATQATEEIAMES</sequence>
<evidence type="ECO:0000256" key="6">
    <source>
        <dbReference type="ARBA" id="ARBA00023163"/>
    </source>
</evidence>
<keyword evidence="7" id="KW-0479">Metal-binding</keyword>
<evidence type="ECO:0000256" key="4">
    <source>
        <dbReference type="ARBA" id="ARBA00023015"/>
    </source>
</evidence>
<dbReference type="SUPFAM" id="SSF46785">
    <property type="entry name" value="Winged helix' DNA-binding domain"/>
    <property type="match status" value="1"/>
</dbReference>
<comment type="similarity">
    <text evidence="1">Belongs to the Fur family.</text>
</comment>
<feature type="binding site" evidence="7">
    <location>
        <position position="103"/>
    </location>
    <ligand>
        <name>Zn(2+)</name>
        <dbReference type="ChEBI" id="CHEBI:29105"/>
    </ligand>
</feature>
<evidence type="ECO:0000256" key="7">
    <source>
        <dbReference type="PIRSR" id="PIRSR602481-1"/>
    </source>
</evidence>
<gene>
    <name evidence="8" type="ordered locus">Cag_2002</name>
</gene>
<reference evidence="8" key="1">
    <citation type="submission" date="2005-08" db="EMBL/GenBank/DDBJ databases">
        <title>Complete sequence of Chlorobium chlorochromatii CaD3.</title>
        <authorList>
            <person name="Copeland A."/>
            <person name="Lucas S."/>
            <person name="Lapidus A."/>
            <person name="Barry K."/>
            <person name="Detter J.C."/>
            <person name="Glavina T."/>
            <person name="Hammon N."/>
            <person name="Israni S."/>
            <person name="Pitluck S."/>
            <person name="Bryant D."/>
            <person name="Schmutz J."/>
            <person name="Larimer F."/>
            <person name="Land M."/>
            <person name="Kyrpides N."/>
            <person name="Ivanova N."/>
            <person name="Richardson P."/>
        </authorList>
    </citation>
    <scope>NUCLEOTIDE SEQUENCE [LARGE SCALE GENOMIC DNA]</scope>
    <source>
        <strain evidence="8">CaD3</strain>
    </source>
</reference>
<dbReference type="InterPro" id="IPR036388">
    <property type="entry name" value="WH-like_DNA-bd_sf"/>
</dbReference>
<dbReference type="CDD" id="cd07153">
    <property type="entry name" value="Fur_like"/>
    <property type="match status" value="1"/>
</dbReference>
<dbReference type="GO" id="GO:0045892">
    <property type="term" value="P:negative regulation of DNA-templated transcription"/>
    <property type="evidence" value="ECO:0007669"/>
    <property type="project" value="TreeGrafter"/>
</dbReference>
<keyword evidence="3 7" id="KW-0862">Zinc</keyword>
<keyword evidence="2" id="KW-0678">Repressor</keyword>
<dbReference type="EMBL" id="CP000108">
    <property type="protein sequence ID" value="ABB29250.1"/>
    <property type="molecule type" value="Genomic_DNA"/>
</dbReference>
<keyword evidence="5" id="KW-0238">DNA-binding</keyword>
<dbReference type="eggNOG" id="COG0735">
    <property type="taxonomic scope" value="Bacteria"/>
</dbReference>
<dbReference type="KEGG" id="cch:Cag_2002"/>
<evidence type="ECO:0000256" key="1">
    <source>
        <dbReference type="ARBA" id="ARBA00007957"/>
    </source>
</evidence>
<dbReference type="PANTHER" id="PTHR33202">
    <property type="entry name" value="ZINC UPTAKE REGULATION PROTEIN"/>
    <property type="match status" value="1"/>
</dbReference>
<accession>Q3AP25</accession>
<comment type="cofactor">
    <cofactor evidence="7">
        <name>Zn(2+)</name>
        <dbReference type="ChEBI" id="CHEBI:29105"/>
    </cofactor>
    <text evidence="7">Binds 1 zinc ion per subunit.</text>
</comment>
<dbReference type="STRING" id="340177.Cag_2002"/>
<dbReference type="GO" id="GO:0000976">
    <property type="term" value="F:transcription cis-regulatory region binding"/>
    <property type="evidence" value="ECO:0007669"/>
    <property type="project" value="TreeGrafter"/>
</dbReference>
<feature type="binding site" evidence="7">
    <location>
        <position position="100"/>
    </location>
    <ligand>
        <name>Zn(2+)</name>
        <dbReference type="ChEBI" id="CHEBI:29105"/>
    </ligand>
</feature>
<dbReference type="Gene3D" id="3.30.1490.190">
    <property type="match status" value="1"/>
</dbReference>
<name>Q3AP25_CHLCH</name>
<feature type="binding site" evidence="7">
    <location>
        <position position="140"/>
    </location>
    <ligand>
        <name>Zn(2+)</name>
        <dbReference type="ChEBI" id="CHEBI:29105"/>
    </ligand>
</feature>
<organism evidence="8">
    <name type="scientific">Chlorobium chlorochromatii (strain CaD3)</name>
    <dbReference type="NCBI Taxonomy" id="340177"/>
    <lineage>
        <taxon>Bacteria</taxon>
        <taxon>Pseudomonadati</taxon>
        <taxon>Chlorobiota</taxon>
        <taxon>Chlorobiia</taxon>
        <taxon>Chlorobiales</taxon>
        <taxon>Chlorobiaceae</taxon>
        <taxon>Chlorobium/Pelodictyon group</taxon>
        <taxon>Chlorobium</taxon>
    </lineage>
</organism>
<dbReference type="Pfam" id="PF01475">
    <property type="entry name" value="FUR"/>
    <property type="match status" value="1"/>
</dbReference>
<dbReference type="AlphaFoldDB" id="Q3AP25"/>
<dbReference type="PANTHER" id="PTHR33202:SF8">
    <property type="entry name" value="PEROXIDE-RESPONSIVE REPRESSOR PERR"/>
    <property type="match status" value="1"/>
</dbReference>
<dbReference type="InterPro" id="IPR036390">
    <property type="entry name" value="WH_DNA-bd_sf"/>
</dbReference>
<keyword evidence="4" id="KW-0805">Transcription regulation</keyword>
<evidence type="ECO:0000313" key="8">
    <source>
        <dbReference type="EMBL" id="ABB29250.1"/>
    </source>
</evidence>
<protein>
    <submittedName>
        <fullName evidence="8">Putative ferric uptake regulator, FUR family</fullName>
    </submittedName>
</protein>